<keyword evidence="7" id="KW-0282">Flagellum</keyword>
<keyword evidence="5 6" id="KW-0975">Bacterial flagellum</keyword>
<sequence precursor="true">MIMRYCVRLTLFITLLVSQLSLADRIKDIASVAGVRENQLFGYGLVIGLNGTGDNTDFTDQSFLSMLNQFGINLPAGTNVDADNVAAVSLTTTLPPFSKPGQQIDVTVSSLGNASSLRGGTLLLSALKGADGEVYAIAQGNLVVGGLGAQGADGSRLSINIPTVGRIPNGASVEKVVPSSFNRGDTLTFNLNRPDFTTSKQVADKINGLLGPGVATTLDATSIRVTAPRDPSQRVTFLSILENLEVEVGEERAKIVINSRTGTIIIGQHVKVSPAAVTHGSLTVTIKENPEIGQPNALAGGETILAPRTEITVDEDSGHMFVFDPGASLNDIVRAVNQVGAAPGDVMAILEGLKQAGAINADLVVI</sequence>
<evidence type="ECO:0000313" key="7">
    <source>
        <dbReference type="EMBL" id="TDO96216.1"/>
    </source>
</evidence>
<comment type="similarity">
    <text evidence="3 6">Belongs to the FlgI family.</text>
</comment>
<dbReference type="GO" id="GO:0005198">
    <property type="term" value="F:structural molecule activity"/>
    <property type="evidence" value="ECO:0007669"/>
    <property type="project" value="InterPro"/>
</dbReference>
<dbReference type="PRINTS" id="PR01010">
    <property type="entry name" value="FLGPRINGFLGI"/>
</dbReference>
<keyword evidence="8" id="KW-1185">Reference proteome</keyword>
<comment type="caution">
    <text evidence="7">The sequence shown here is derived from an EMBL/GenBank/DDBJ whole genome shotgun (WGS) entry which is preliminary data.</text>
</comment>
<dbReference type="Pfam" id="PF02119">
    <property type="entry name" value="FlgI"/>
    <property type="match status" value="1"/>
</dbReference>
<keyword evidence="4 6" id="KW-0732">Signal</keyword>
<accession>A0A4R6M574</accession>
<comment type="subcellular location">
    <subcellularLocation>
        <location evidence="2 6">Bacterial flagellum basal body</location>
    </subcellularLocation>
</comment>
<gene>
    <name evidence="6" type="primary">flgI</name>
    <name evidence="7" type="ORF">DFP79_2788</name>
</gene>
<dbReference type="AlphaFoldDB" id="A0A4R6M574"/>
<comment type="function">
    <text evidence="1 6">Assembles around the rod to form the L-ring and probably protects the motor/basal body from shearing forces during rotation.</text>
</comment>
<evidence type="ECO:0000256" key="1">
    <source>
        <dbReference type="ARBA" id="ARBA00002591"/>
    </source>
</evidence>
<keyword evidence="7" id="KW-0969">Cilium</keyword>
<dbReference type="Proteomes" id="UP000294656">
    <property type="component" value="Unassembled WGS sequence"/>
</dbReference>
<reference evidence="7 8" key="1">
    <citation type="submission" date="2019-03" db="EMBL/GenBank/DDBJ databases">
        <title>Genomic Encyclopedia of Type Strains, Phase III (KMG-III): the genomes of soil and plant-associated and newly described type strains.</title>
        <authorList>
            <person name="Whitman W."/>
        </authorList>
    </citation>
    <scope>NUCLEOTIDE SEQUENCE [LARGE SCALE GENOMIC DNA]</scope>
    <source>
        <strain evidence="7 8">CECT 7378</strain>
    </source>
</reference>
<dbReference type="HAMAP" id="MF_00416">
    <property type="entry name" value="FlgI"/>
    <property type="match status" value="1"/>
</dbReference>
<evidence type="ECO:0000256" key="4">
    <source>
        <dbReference type="ARBA" id="ARBA00022729"/>
    </source>
</evidence>
<dbReference type="PANTHER" id="PTHR30381:SF0">
    <property type="entry name" value="FLAGELLAR P-RING PROTEIN"/>
    <property type="match status" value="1"/>
</dbReference>
<dbReference type="GO" id="GO:0009428">
    <property type="term" value="C:bacterial-type flagellum basal body, distal rod, P ring"/>
    <property type="evidence" value="ECO:0007669"/>
    <property type="project" value="InterPro"/>
</dbReference>
<name>A0A4R6M574_9GAMM</name>
<evidence type="ECO:0000256" key="6">
    <source>
        <dbReference type="HAMAP-Rule" id="MF_00416"/>
    </source>
</evidence>
<feature type="signal peptide" evidence="6">
    <location>
        <begin position="1"/>
        <end position="23"/>
    </location>
</feature>
<dbReference type="GO" id="GO:0071973">
    <property type="term" value="P:bacterial-type flagellum-dependent cell motility"/>
    <property type="evidence" value="ECO:0007669"/>
    <property type="project" value="InterPro"/>
</dbReference>
<dbReference type="NCBIfam" id="NF003676">
    <property type="entry name" value="PRK05303.1"/>
    <property type="match status" value="1"/>
</dbReference>
<dbReference type="InterPro" id="IPR001782">
    <property type="entry name" value="Flag_FlgI"/>
</dbReference>
<comment type="subunit">
    <text evidence="6">The basal body constitutes a major portion of the flagellar organelle and consists of four rings (L,P,S, and M) mounted on a central rod.</text>
</comment>
<evidence type="ECO:0000256" key="3">
    <source>
        <dbReference type="ARBA" id="ARBA00008994"/>
    </source>
</evidence>
<dbReference type="GO" id="GO:0030288">
    <property type="term" value="C:outer membrane-bounded periplasmic space"/>
    <property type="evidence" value="ECO:0007669"/>
    <property type="project" value="InterPro"/>
</dbReference>
<keyword evidence="7" id="KW-0966">Cell projection</keyword>
<proteinExistence type="inferred from homology"/>
<dbReference type="EMBL" id="SNXC01000014">
    <property type="protein sequence ID" value="TDO96216.1"/>
    <property type="molecule type" value="Genomic_DNA"/>
</dbReference>
<evidence type="ECO:0000256" key="5">
    <source>
        <dbReference type="ARBA" id="ARBA00023143"/>
    </source>
</evidence>
<feature type="chain" id="PRO_5021049426" description="Flagellar P-ring protein" evidence="6">
    <location>
        <begin position="24"/>
        <end position="366"/>
    </location>
</feature>
<evidence type="ECO:0000256" key="2">
    <source>
        <dbReference type="ARBA" id="ARBA00004117"/>
    </source>
</evidence>
<evidence type="ECO:0000313" key="8">
    <source>
        <dbReference type="Proteomes" id="UP000294656"/>
    </source>
</evidence>
<dbReference type="PANTHER" id="PTHR30381">
    <property type="entry name" value="FLAGELLAR P-RING PERIPLASMIC PROTEIN FLGI"/>
    <property type="match status" value="1"/>
</dbReference>
<organism evidence="7 8">
    <name type="scientific">Marinomonas balearica</name>
    <dbReference type="NCBI Taxonomy" id="491947"/>
    <lineage>
        <taxon>Bacteria</taxon>
        <taxon>Pseudomonadati</taxon>
        <taxon>Pseudomonadota</taxon>
        <taxon>Gammaproteobacteria</taxon>
        <taxon>Oceanospirillales</taxon>
        <taxon>Oceanospirillaceae</taxon>
        <taxon>Marinomonas</taxon>
    </lineage>
</organism>
<protein>
    <recommendedName>
        <fullName evidence="6">Flagellar P-ring protein</fullName>
    </recommendedName>
    <alternativeName>
        <fullName evidence="6">Basal body P-ring protein</fullName>
    </alternativeName>
</protein>